<accession>A0AAV4MN63</accession>
<dbReference type="Proteomes" id="UP001054837">
    <property type="component" value="Unassembled WGS sequence"/>
</dbReference>
<gene>
    <name evidence="1" type="ORF">CDAR_397981</name>
</gene>
<comment type="caution">
    <text evidence="1">The sequence shown here is derived from an EMBL/GenBank/DDBJ whole genome shotgun (WGS) entry which is preliminary data.</text>
</comment>
<evidence type="ECO:0000313" key="1">
    <source>
        <dbReference type="EMBL" id="GIX73727.1"/>
    </source>
</evidence>
<protein>
    <submittedName>
        <fullName evidence="1">Uncharacterized protein</fullName>
    </submittedName>
</protein>
<keyword evidence="2" id="KW-1185">Reference proteome</keyword>
<dbReference type="AlphaFoldDB" id="A0AAV4MN63"/>
<dbReference type="EMBL" id="BPLQ01000641">
    <property type="protein sequence ID" value="GIX73727.1"/>
    <property type="molecule type" value="Genomic_DNA"/>
</dbReference>
<name>A0AAV4MN63_9ARAC</name>
<reference evidence="1 2" key="1">
    <citation type="submission" date="2021-06" db="EMBL/GenBank/DDBJ databases">
        <title>Caerostris darwini draft genome.</title>
        <authorList>
            <person name="Kono N."/>
            <person name="Arakawa K."/>
        </authorList>
    </citation>
    <scope>NUCLEOTIDE SEQUENCE [LARGE SCALE GENOMIC DNA]</scope>
</reference>
<organism evidence="1 2">
    <name type="scientific">Caerostris darwini</name>
    <dbReference type="NCBI Taxonomy" id="1538125"/>
    <lineage>
        <taxon>Eukaryota</taxon>
        <taxon>Metazoa</taxon>
        <taxon>Ecdysozoa</taxon>
        <taxon>Arthropoda</taxon>
        <taxon>Chelicerata</taxon>
        <taxon>Arachnida</taxon>
        <taxon>Araneae</taxon>
        <taxon>Araneomorphae</taxon>
        <taxon>Entelegynae</taxon>
        <taxon>Araneoidea</taxon>
        <taxon>Araneidae</taxon>
        <taxon>Caerostris</taxon>
    </lineage>
</organism>
<proteinExistence type="predicted"/>
<evidence type="ECO:0000313" key="2">
    <source>
        <dbReference type="Proteomes" id="UP001054837"/>
    </source>
</evidence>
<sequence length="119" mass="14287">MVNYQIAFTNSMRRSILFIFVCTEKPLPLRKFRRIHPLSRKEKGKDLWMQRVSRLHQSILYAKTQLKLRKNLLLYQQVTLSLSLLTSLHRAMFQTSQPERRPANFAFHHTLFVRTRIGF</sequence>